<keyword evidence="2" id="KW-1185">Reference proteome</keyword>
<name>A0AAD9QNZ8_ACRCE</name>
<evidence type="ECO:0000313" key="1">
    <source>
        <dbReference type="EMBL" id="KAK2564788.1"/>
    </source>
</evidence>
<reference evidence="1" key="1">
    <citation type="journal article" date="2023" name="G3 (Bethesda)">
        <title>Whole genome assembly and annotation of the endangered Caribbean coral Acropora cervicornis.</title>
        <authorList>
            <person name="Selwyn J.D."/>
            <person name="Vollmer S.V."/>
        </authorList>
    </citation>
    <scope>NUCLEOTIDE SEQUENCE</scope>
    <source>
        <strain evidence="1">K2</strain>
    </source>
</reference>
<comment type="caution">
    <text evidence="1">The sequence shown here is derived from an EMBL/GenBank/DDBJ whole genome shotgun (WGS) entry which is preliminary data.</text>
</comment>
<reference evidence="1" key="2">
    <citation type="journal article" date="2023" name="Science">
        <title>Genomic signatures of disease resistance in endangered staghorn corals.</title>
        <authorList>
            <person name="Vollmer S.V."/>
            <person name="Selwyn J.D."/>
            <person name="Despard B.A."/>
            <person name="Roesel C.L."/>
        </authorList>
    </citation>
    <scope>NUCLEOTIDE SEQUENCE</scope>
    <source>
        <strain evidence="1">K2</strain>
    </source>
</reference>
<dbReference type="Proteomes" id="UP001249851">
    <property type="component" value="Unassembled WGS sequence"/>
</dbReference>
<protein>
    <submittedName>
        <fullName evidence="1">Uncharacterized protein</fullName>
    </submittedName>
</protein>
<organism evidence="1 2">
    <name type="scientific">Acropora cervicornis</name>
    <name type="common">Staghorn coral</name>
    <dbReference type="NCBI Taxonomy" id="6130"/>
    <lineage>
        <taxon>Eukaryota</taxon>
        <taxon>Metazoa</taxon>
        <taxon>Cnidaria</taxon>
        <taxon>Anthozoa</taxon>
        <taxon>Hexacorallia</taxon>
        <taxon>Scleractinia</taxon>
        <taxon>Astrocoeniina</taxon>
        <taxon>Acroporidae</taxon>
        <taxon>Acropora</taxon>
    </lineage>
</organism>
<accession>A0AAD9QNZ8</accession>
<dbReference type="PANTHER" id="PTHR33504:SF1">
    <property type="entry name" value="FAMILY WITH SEQUENCE SIMILARITY 90, MEMBER A1B"/>
    <property type="match status" value="1"/>
</dbReference>
<dbReference type="AlphaFoldDB" id="A0AAD9QNZ8"/>
<dbReference type="PANTHER" id="PTHR33504">
    <property type="entry name" value="NADH DEHYDROGENASE (UBIQUINONE) 1 BETA SUBCOMPLEX, 4"/>
    <property type="match status" value="1"/>
</dbReference>
<proteinExistence type="predicted"/>
<sequence length="259" mass="29575">MRSADLLRDPVVQARVRFRFGGTEFPPIIMFKIFVQSGGQGVKYYCGKKVIKPSSKAACDSLTLMGNRKFYDQLIADLCQHEKDKITDETDVTTLKDYMQYLSHLDECPADIGGKSNTWRRLTLDAIPRQNIMRDIFGYVRFGHLTPFLLMECPDLLSIKPMQEIQVPNIRAVPIFRKNTLAEYSNTSPSRRSRQAMTRVAKMRKSYGMDPPKLEGKTPATAVINNGLFDDEEDWEDQADKLYQWTQTLSLDELGVTSS</sequence>
<dbReference type="EMBL" id="JARQWQ010000021">
    <property type="protein sequence ID" value="KAK2564788.1"/>
    <property type="molecule type" value="Genomic_DNA"/>
</dbReference>
<evidence type="ECO:0000313" key="2">
    <source>
        <dbReference type="Proteomes" id="UP001249851"/>
    </source>
</evidence>
<gene>
    <name evidence="1" type="ORF">P5673_011474</name>
</gene>